<protein>
    <submittedName>
        <fullName evidence="6">Precorrin-8X methylmutase</fullName>
        <ecNumber evidence="6">5.4.99.61</ecNumber>
    </submittedName>
</protein>
<keyword evidence="7" id="KW-1185">Reference proteome</keyword>
<dbReference type="GO" id="GO:0016993">
    <property type="term" value="F:precorrin-8X methylmutase activity"/>
    <property type="evidence" value="ECO:0007669"/>
    <property type="project" value="UniProtKB-EC"/>
</dbReference>
<dbReference type="EC" id="5.4.99.61" evidence="6"/>
<comment type="pathway">
    <text evidence="1">Cofactor biosynthesis; adenosylcobalamin biosynthesis.</text>
</comment>
<feature type="domain" description="Cobalamin biosynthesis precorrin-8X methylmutase CobH/CbiC" evidence="5">
    <location>
        <begin position="11"/>
        <end position="204"/>
    </location>
</feature>
<comment type="caution">
    <text evidence="6">The sequence shown here is derived from an EMBL/GenBank/DDBJ whole genome shotgun (WGS) entry which is preliminary data.</text>
</comment>
<gene>
    <name evidence="6" type="ORF">FHY64_10435</name>
</gene>
<dbReference type="SUPFAM" id="SSF63965">
    <property type="entry name" value="Precorrin-8X methylmutase CbiC/CobH"/>
    <property type="match status" value="1"/>
</dbReference>
<dbReference type="Gene3D" id="3.40.50.10230">
    <property type="entry name" value="Cobalamin biosynthesis CobH/CbiC, precorrin-8X methylmutase"/>
    <property type="match status" value="1"/>
</dbReference>
<dbReference type="UniPathway" id="UPA00148"/>
<keyword evidence="3" id="KW-0169">Cobalamin biosynthesis</keyword>
<dbReference type="AlphaFoldDB" id="A0A5C5GKR4"/>
<dbReference type="Pfam" id="PF02570">
    <property type="entry name" value="CbiC"/>
    <property type="match status" value="1"/>
</dbReference>
<keyword evidence="4 6" id="KW-0413">Isomerase</keyword>
<dbReference type="GO" id="GO:0009236">
    <property type="term" value="P:cobalamin biosynthetic process"/>
    <property type="evidence" value="ECO:0007669"/>
    <property type="project" value="UniProtKB-UniPathway"/>
</dbReference>
<evidence type="ECO:0000256" key="4">
    <source>
        <dbReference type="ARBA" id="ARBA00023235"/>
    </source>
</evidence>
<evidence type="ECO:0000256" key="1">
    <source>
        <dbReference type="ARBA" id="ARBA00004953"/>
    </source>
</evidence>
<evidence type="ECO:0000313" key="7">
    <source>
        <dbReference type="Proteomes" id="UP000314011"/>
    </source>
</evidence>
<proteinExistence type="inferred from homology"/>
<accession>A0A5C5GKR4</accession>
<dbReference type="NCBIfam" id="NF006136">
    <property type="entry name" value="PRK08285.1"/>
    <property type="match status" value="1"/>
</dbReference>
<evidence type="ECO:0000313" key="6">
    <source>
        <dbReference type="EMBL" id="TNY34371.1"/>
    </source>
</evidence>
<reference evidence="6 7" key="1">
    <citation type="submission" date="2019-06" db="EMBL/GenBank/DDBJ databases">
        <title>Genome of new Rhodobacteraceae sp. SM1903.</title>
        <authorList>
            <person name="Ren X."/>
        </authorList>
    </citation>
    <scope>NUCLEOTIDE SEQUENCE [LARGE SCALE GENOMIC DNA]</scope>
    <source>
        <strain evidence="6 7">SM1903</strain>
    </source>
</reference>
<comment type="similarity">
    <text evidence="2">Belongs to the CobH/CbiC family.</text>
</comment>
<dbReference type="EMBL" id="VFFF01000001">
    <property type="protein sequence ID" value="TNY34371.1"/>
    <property type="molecule type" value="Genomic_DNA"/>
</dbReference>
<evidence type="ECO:0000256" key="3">
    <source>
        <dbReference type="ARBA" id="ARBA00022573"/>
    </source>
</evidence>
<dbReference type="InterPro" id="IPR003722">
    <property type="entry name" value="Cbl_synth_CobH/CbiC"/>
</dbReference>
<dbReference type="InterPro" id="IPR036588">
    <property type="entry name" value="CobH/CbiC_sf"/>
</dbReference>
<sequence length="213" mass="22205">MRPYLRDPAAIYDESFATVRREARLDRFPAAMEPVVVRLIHACGMIEIADRLAFSPAAAETGGLALAAGAPVLCDCEMVGAGITRRLLPAENDVVVTLNDPSVADMAKDLGTTRSAAAVELWEDRIEGAVVAVGNAPTALFHLLEKLDAGWPRPSVILGFPVGFVGAAESKAELAANPRGSDFIALKGRRGGSAMASAAVNALALGASRKALQ</sequence>
<name>A0A5C5GKR4_9RHOB</name>
<dbReference type="PANTHER" id="PTHR43588">
    <property type="entry name" value="COBALT-PRECORRIN-8 METHYLMUTASE"/>
    <property type="match status" value="1"/>
</dbReference>
<dbReference type="RefSeq" id="WP_140194351.1">
    <property type="nucleotide sequence ID" value="NZ_CP065915.1"/>
</dbReference>
<dbReference type="PANTHER" id="PTHR43588:SF1">
    <property type="entry name" value="COBALT-PRECORRIN-8 METHYLMUTASE"/>
    <property type="match status" value="1"/>
</dbReference>
<organism evidence="6 7">
    <name type="scientific">Pelagovum pacificum</name>
    <dbReference type="NCBI Taxonomy" id="2588711"/>
    <lineage>
        <taxon>Bacteria</taxon>
        <taxon>Pseudomonadati</taxon>
        <taxon>Pseudomonadota</taxon>
        <taxon>Alphaproteobacteria</taxon>
        <taxon>Rhodobacterales</taxon>
        <taxon>Paracoccaceae</taxon>
        <taxon>Pelagovum</taxon>
    </lineage>
</organism>
<evidence type="ECO:0000259" key="5">
    <source>
        <dbReference type="Pfam" id="PF02570"/>
    </source>
</evidence>
<dbReference type="OrthoDB" id="9780708at2"/>
<dbReference type="Proteomes" id="UP000314011">
    <property type="component" value="Unassembled WGS sequence"/>
</dbReference>
<evidence type="ECO:0000256" key="2">
    <source>
        <dbReference type="ARBA" id="ARBA00009774"/>
    </source>
</evidence>